<dbReference type="RefSeq" id="WP_039893605.1">
    <property type="nucleotide sequence ID" value="NZ_JASPFB010000010.1"/>
</dbReference>
<feature type="compositionally biased region" description="Low complexity" evidence="1">
    <location>
        <begin position="436"/>
        <end position="445"/>
    </location>
</feature>
<comment type="caution">
    <text evidence="3">The sequence shown here is derived from an EMBL/GenBank/DDBJ whole genome shotgun (WGS) entry which is preliminary data.</text>
</comment>
<evidence type="ECO:0000256" key="1">
    <source>
        <dbReference type="SAM" id="MobiDB-lite"/>
    </source>
</evidence>
<feature type="compositionally biased region" description="Acidic residues" evidence="1">
    <location>
        <begin position="478"/>
        <end position="492"/>
    </location>
</feature>
<accession>A0A508A2W0</accession>
<gene>
    <name evidence="3" type="ORF">FK256_07270</name>
</gene>
<dbReference type="Proteomes" id="UP000319010">
    <property type="component" value="Unassembled WGS sequence"/>
</dbReference>
<name>A0A508A2W0_9ACTO</name>
<keyword evidence="2" id="KW-0732">Signal</keyword>
<evidence type="ECO:0000256" key="2">
    <source>
        <dbReference type="SAM" id="SignalP"/>
    </source>
</evidence>
<feature type="compositionally biased region" description="Low complexity" evidence="1">
    <location>
        <begin position="493"/>
        <end position="502"/>
    </location>
</feature>
<protein>
    <submittedName>
        <fullName evidence="3">Uncharacterized protein</fullName>
    </submittedName>
</protein>
<feature type="compositionally biased region" description="Basic residues" evidence="1">
    <location>
        <begin position="456"/>
        <end position="473"/>
    </location>
</feature>
<dbReference type="SUPFAM" id="SSF63825">
    <property type="entry name" value="YWTD domain"/>
    <property type="match status" value="1"/>
</dbReference>
<feature type="region of interest" description="Disordered" evidence="1">
    <location>
        <begin position="430"/>
        <end position="502"/>
    </location>
</feature>
<evidence type="ECO:0000313" key="4">
    <source>
        <dbReference type="Proteomes" id="UP000319010"/>
    </source>
</evidence>
<dbReference type="EMBL" id="VICB01000010">
    <property type="protein sequence ID" value="TQD43083.1"/>
    <property type="molecule type" value="Genomic_DNA"/>
</dbReference>
<reference evidence="3 4" key="1">
    <citation type="submission" date="2019-06" db="EMBL/GenBank/DDBJ databases">
        <title>Draft genome sequence of Actinomyces johnsonii CCUG 34287T.</title>
        <authorList>
            <person name="Salva-Serra F."/>
            <person name="Cardew S."/>
            <person name="Moore E."/>
        </authorList>
    </citation>
    <scope>NUCLEOTIDE SEQUENCE [LARGE SCALE GENOMIC DNA]</scope>
    <source>
        <strain evidence="3 4">CCUG 34287</strain>
    </source>
</reference>
<feature type="chain" id="PRO_5038334520" evidence="2">
    <location>
        <begin position="26"/>
        <end position="502"/>
    </location>
</feature>
<proteinExistence type="predicted"/>
<dbReference type="AlphaFoldDB" id="A0A508A2W0"/>
<feature type="signal peptide" evidence="2">
    <location>
        <begin position="1"/>
        <end position="25"/>
    </location>
</feature>
<organism evidence="3 4">
    <name type="scientific">Actinomyces johnsonii</name>
    <dbReference type="NCBI Taxonomy" id="544581"/>
    <lineage>
        <taxon>Bacteria</taxon>
        <taxon>Bacillati</taxon>
        <taxon>Actinomycetota</taxon>
        <taxon>Actinomycetes</taxon>
        <taxon>Actinomycetales</taxon>
        <taxon>Actinomycetaceae</taxon>
        <taxon>Actinomyces</taxon>
    </lineage>
</organism>
<sequence length="502" mass="52707">MHPFRAVSSVGAVLTALPLALGALAAPAAAPPAAAAPGQTALASPQALPTAQIDGVVWDQAVVGNTVYVVGEFTNARPAGAAAGENESPRYNAMAYDITTGALLDWAPKVNGKISSVEASADGSTIYLGGNFTSVNDETVYRVAAVDAAGKRKPLGASANGAVMDMELSPDGSTLYMSGSFTQLNSSSRQRAGAVDLKTNKVTSFAPQVDDFMVRSITVATDNSAVAIGGSFTSVGGSSDGYGVAILEKDGSLRHTNITSVVRNAGRDSGFMSLKSDSRGVYAVAYSQEGAFEGMFRASWTGGDIDLMADCHGDTYDVLPTSDVIYIASHSHDCSNIGGFSDGEQSGTYHHAVGFSSTATGTVKSNSVWGYTDFGGQPAPTQYNGFLPGFATGSYTGLTQAVWTVEGNGQYIVYGGEFLAVNGTPQQGLVRFSASGGDANDQGDNGDNGDNGKDKDKKKKNKKDKKNKKKKNKKNQDDWDNQEGDWDQDDWDNNQNDGWWWW</sequence>
<evidence type="ECO:0000313" key="3">
    <source>
        <dbReference type="EMBL" id="TQD43083.1"/>
    </source>
</evidence>